<keyword evidence="1" id="KW-0175">Coiled coil</keyword>
<accession>A0ABT7HKW9</accession>
<dbReference type="Pfam" id="PF18656">
    <property type="entry name" value="DUF5633"/>
    <property type="match status" value="1"/>
</dbReference>
<keyword evidence="4" id="KW-1185">Reference proteome</keyword>
<protein>
    <submittedName>
        <fullName evidence="3">DUF5633 domain-containing protein</fullName>
    </submittedName>
</protein>
<comment type="caution">
    <text evidence="3">The sequence shown here is derived from an EMBL/GenBank/DDBJ whole genome shotgun (WGS) entry which is preliminary data.</text>
</comment>
<name>A0ABT7HKW9_9FUSO</name>
<reference evidence="3 4" key="1">
    <citation type="submission" date="2023-06" db="EMBL/GenBank/DDBJ databases">
        <title>Antibody response to the Sneathia vaginalis cytopathogenic toxin A during pregnancy.</title>
        <authorList>
            <person name="Mccoy Z.T."/>
            <person name="Serrano M.G."/>
            <person name="Spaine K."/>
            <person name="Edwards D.J."/>
            <person name="Buck G.A."/>
            <person name="Jefferson K."/>
        </authorList>
    </citation>
    <scope>NUCLEOTIDE SEQUENCE [LARGE SCALE GENOMIC DNA]</scope>
    <source>
        <strain evidence="3 4">CCUG 42621</strain>
    </source>
</reference>
<dbReference type="RefSeq" id="WP_285153552.1">
    <property type="nucleotide sequence ID" value="NZ_JASSPP010000014.1"/>
</dbReference>
<feature type="coiled-coil region" evidence="1">
    <location>
        <begin position="27"/>
        <end position="58"/>
    </location>
</feature>
<dbReference type="EMBL" id="JASSPP010000014">
    <property type="protein sequence ID" value="MDK9581179.1"/>
    <property type="molecule type" value="Genomic_DNA"/>
</dbReference>
<dbReference type="Proteomes" id="UP001225134">
    <property type="component" value="Unassembled WGS sequence"/>
</dbReference>
<keyword evidence="2" id="KW-0732">Signal</keyword>
<gene>
    <name evidence="3" type="ORF">QQA45_06765</name>
</gene>
<sequence>MKKRTVVIALSSILFLSGTTFGNGYTQTNLQKHIENAKKQEEKDKKEFEEKVKKLKKEQCRTQTTKREKPELTKGYSSKISAIFATLNHISLFNKGYEIAKGANGLYYIRLLTDETYKISN</sequence>
<evidence type="ECO:0000313" key="4">
    <source>
        <dbReference type="Proteomes" id="UP001225134"/>
    </source>
</evidence>
<feature type="chain" id="PRO_5046115863" evidence="2">
    <location>
        <begin position="23"/>
        <end position="121"/>
    </location>
</feature>
<evidence type="ECO:0000256" key="1">
    <source>
        <dbReference type="SAM" id="Coils"/>
    </source>
</evidence>
<proteinExistence type="predicted"/>
<dbReference type="InterPro" id="IPR040912">
    <property type="entry name" value="DUF5633"/>
</dbReference>
<organism evidence="3 4">
    <name type="scientific">Sneathia sanguinegens</name>
    <dbReference type="NCBI Taxonomy" id="40543"/>
    <lineage>
        <taxon>Bacteria</taxon>
        <taxon>Fusobacteriati</taxon>
        <taxon>Fusobacteriota</taxon>
        <taxon>Fusobacteriia</taxon>
        <taxon>Fusobacteriales</taxon>
        <taxon>Leptotrichiaceae</taxon>
        <taxon>Sneathia</taxon>
    </lineage>
</organism>
<evidence type="ECO:0000313" key="3">
    <source>
        <dbReference type="EMBL" id="MDK9581179.1"/>
    </source>
</evidence>
<evidence type="ECO:0000256" key="2">
    <source>
        <dbReference type="SAM" id="SignalP"/>
    </source>
</evidence>
<feature type="signal peptide" evidence="2">
    <location>
        <begin position="1"/>
        <end position="22"/>
    </location>
</feature>